<dbReference type="InterPro" id="IPR025110">
    <property type="entry name" value="AMP-bd_C"/>
</dbReference>
<dbReference type="Pfam" id="PF00501">
    <property type="entry name" value="AMP-binding"/>
    <property type="match status" value="1"/>
</dbReference>
<dbReference type="SUPFAM" id="SSF56801">
    <property type="entry name" value="Acetyl-CoA synthetase-like"/>
    <property type="match status" value="1"/>
</dbReference>
<feature type="domain" description="AMP-dependent synthetase/ligase" evidence="1">
    <location>
        <begin position="56"/>
        <end position="398"/>
    </location>
</feature>
<dbReference type="InterPro" id="IPR020845">
    <property type="entry name" value="AMP-binding_CS"/>
</dbReference>
<reference evidence="3" key="1">
    <citation type="submission" date="2023-03" db="EMBL/GenBank/DDBJ databases">
        <title>Massive genome expansion in bonnet fungi (Mycena s.s.) driven by repeated elements and novel gene families across ecological guilds.</title>
        <authorList>
            <consortium name="Lawrence Berkeley National Laboratory"/>
            <person name="Harder C.B."/>
            <person name="Miyauchi S."/>
            <person name="Viragh M."/>
            <person name="Kuo A."/>
            <person name="Thoen E."/>
            <person name="Andreopoulos B."/>
            <person name="Lu D."/>
            <person name="Skrede I."/>
            <person name="Drula E."/>
            <person name="Henrissat B."/>
            <person name="Morin E."/>
            <person name="Kohler A."/>
            <person name="Barry K."/>
            <person name="LaButti K."/>
            <person name="Morin E."/>
            <person name="Salamov A."/>
            <person name="Lipzen A."/>
            <person name="Mereny Z."/>
            <person name="Hegedus B."/>
            <person name="Baldrian P."/>
            <person name="Stursova M."/>
            <person name="Weitz H."/>
            <person name="Taylor A."/>
            <person name="Grigoriev I.V."/>
            <person name="Nagy L.G."/>
            <person name="Martin F."/>
            <person name="Kauserud H."/>
        </authorList>
    </citation>
    <scope>NUCLEOTIDE SEQUENCE</scope>
    <source>
        <strain evidence="3">9144</strain>
    </source>
</reference>
<evidence type="ECO:0000259" key="2">
    <source>
        <dbReference type="Pfam" id="PF13193"/>
    </source>
</evidence>
<evidence type="ECO:0000313" key="4">
    <source>
        <dbReference type="Proteomes" id="UP001219525"/>
    </source>
</evidence>
<dbReference type="Proteomes" id="UP001219525">
    <property type="component" value="Unassembled WGS sequence"/>
</dbReference>
<protein>
    <submittedName>
        <fullName evidence="3">Acetyl-CoA synthetase-like protein</fullName>
    </submittedName>
</protein>
<name>A0AAD6VDU2_9AGAR</name>
<dbReference type="GO" id="GO:0016405">
    <property type="term" value="F:CoA-ligase activity"/>
    <property type="evidence" value="ECO:0007669"/>
    <property type="project" value="TreeGrafter"/>
</dbReference>
<dbReference type="InterPro" id="IPR000873">
    <property type="entry name" value="AMP-dep_synth/lig_dom"/>
</dbReference>
<gene>
    <name evidence="3" type="ORF">GGX14DRAFT_459996</name>
</gene>
<dbReference type="Gene3D" id="3.40.50.12780">
    <property type="entry name" value="N-terminal domain of ligase-like"/>
    <property type="match status" value="1"/>
</dbReference>
<dbReference type="EMBL" id="JARJCW010000047">
    <property type="protein sequence ID" value="KAJ7204323.1"/>
    <property type="molecule type" value="Genomic_DNA"/>
</dbReference>
<dbReference type="PROSITE" id="PS00455">
    <property type="entry name" value="AMP_BINDING"/>
    <property type="match status" value="1"/>
</dbReference>
<dbReference type="Pfam" id="PF13193">
    <property type="entry name" value="AMP-binding_C"/>
    <property type="match status" value="1"/>
</dbReference>
<dbReference type="PANTHER" id="PTHR24096:SF422">
    <property type="entry name" value="BCDNA.GH02901"/>
    <property type="match status" value="1"/>
</dbReference>
<dbReference type="InterPro" id="IPR042099">
    <property type="entry name" value="ANL_N_sf"/>
</dbReference>
<evidence type="ECO:0000313" key="3">
    <source>
        <dbReference type="EMBL" id="KAJ7204323.1"/>
    </source>
</evidence>
<dbReference type="PANTHER" id="PTHR24096">
    <property type="entry name" value="LONG-CHAIN-FATTY-ACID--COA LIGASE"/>
    <property type="match status" value="1"/>
</dbReference>
<organism evidence="3 4">
    <name type="scientific">Mycena pura</name>
    <dbReference type="NCBI Taxonomy" id="153505"/>
    <lineage>
        <taxon>Eukaryota</taxon>
        <taxon>Fungi</taxon>
        <taxon>Dikarya</taxon>
        <taxon>Basidiomycota</taxon>
        <taxon>Agaricomycotina</taxon>
        <taxon>Agaricomycetes</taxon>
        <taxon>Agaricomycetidae</taxon>
        <taxon>Agaricales</taxon>
        <taxon>Marasmiineae</taxon>
        <taxon>Mycenaceae</taxon>
        <taxon>Mycena</taxon>
    </lineage>
</organism>
<proteinExistence type="predicted"/>
<comment type="caution">
    <text evidence="3">The sequence shown here is derived from an EMBL/GenBank/DDBJ whole genome shotgun (WGS) entry which is preliminary data.</text>
</comment>
<dbReference type="AlphaFoldDB" id="A0AAD6VDU2"/>
<sequence>MSLYTFMFAGSSTIDQPWFVEPQTGRTITGREVKIRTDALASGLSTLLALESCTRSVKAGAHLDDGIRDVVAVITPNCLDFGPVVWASHKLGCTVACINGGSTMEEMTYQLSLSGARAIFAHDECLERVIGAARECHILLSHIIAISDGLGCVPPEAKDILTAEELIGMGTEYPYLANHLNPIAFLCFSSGTTGLPKAVVIPHSAVVANVTQLQNASVPTCRVSPGDRALGVVPFSHMFGLLTLIHLCPHLGIATVAFKSMPDFNTLLKTITRLRIGHIFLVPSLVNAFTKHPATAQYDLTLILKSAMIAAAPMDSRTESEFQAIGGPDFLVTQGFGMTECCGLVTGLPFGTSPRPGSVGRVLPFTEAKIVDEYGSSLPPGHRGQLCVRGPQLCRGYLKNEQATRDAFDADGFLLTGDVAEITPDGYVHIVDRLKSMIKNKGYQVSPAELEAHLLSLDVLDDAAVVASPNDRCGEVPVAFVVLSAVGRQQASQDPDAVKEAIKMSVQEAKSSYKWLHDVRFVNNIPRLPSGKIIRHRLKQMLGAAKSVDVSLSQTGPSLTR</sequence>
<feature type="domain" description="AMP-binding enzyme C-terminal" evidence="2">
    <location>
        <begin position="449"/>
        <end position="532"/>
    </location>
</feature>
<keyword evidence="4" id="KW-1185">Reference proteome</keyword>
<dbReference type="InterPro" id="IPR045851">
    <property type="entry name" value="AMP-bd_C_sf"/>
</dbReference>
<accession>A0AAD6VDU2</accession>
<dbReference type="Gene3D" id="3.30.300.30">
    <property type="match status" value="1"/>
</dbReference>
<evidence type="ECO:0000259" key="1">
    <source>
        <dbReference type="Pfam" id="PF00501"/>
    </source>
</evidence>